<dbReference type="HOGENOM" id="CLU_3033721_0_0_1"/>
<dbReference type="EMBL" id="KN822038">
    <property type="protein sequence ID" value="KIM63009.1"/>
    <property type="molecule type" value="Genomic_DNA"/>
</dbReference>
<organism evidence="2 3">
    <name type="scientific">Scleroderma citrinum Foug A</name>
    <dbReference type="NCBI Taxonomy" id="1036808"/>
    <lineage>
        <taxon>Eukaryota</taxon>
        <taxon>Fungi</taxon>
        <taxon>Dikarya</taxon>
        <taxon>Basidiomycota</taxon>
        <taxon>Agaricomycotina</taxon>
        <taxon>Agaricomycetes</taxon>
        <taxon>Agaricomycetidae</taxon>
        <taxon>Boletales</taxon>
        <taxon>Sclerodermatineae</taxon>
        <taxon>Sclerodermataceae</taxon>
        <taxon>Scleroderma</taxon>
    </lineage>
</organism>
<evidence type="ECO:0000313" key="3">
    <source>
        <dbReference type="Proteomes" id="UP000053989"/>
    </source>
</evidence>
<protein>
    <submittedName>
        <fullName evidence="2">Uncharacterized protein</fullName>
    </submittedName>
</protein>
<feature type="compositionally biased region" description="Polar residues" evidence="1">
    <location>
        <begin position="7"/>
        <end position="20"/>
    </location>
</feature>
<proteinExistence type="predicted"/>
<dbReference type="AlphaFoldDB" id="A0A0C3E3F8"/>
<dbReference type="InParanoid" id="A0A0C3E3F8"/>
<gene>
    <name evidence="2" type="ORF">SCLCIDRAFT_1214552</name>
</gene>
<reference evidence="3" key="2">
    <citation type="submission" date="2015-01" db="EMBL/GenBank/DDBJ databases">
        <title>Evolutionary Origins and Diversification of the Mycorrhizal Mutualists.</title>
        <authorList>
            <consortium name="DOE Joint Genome Institute"/>
            <consortium name="Mycorrhizal Genomics Consortium"/>
            <person name="Kohler A."/>
            <person name="Kuo A."/>
            <person name="Nagy L.G."/>
            <person name="Floudas D."/>
            <person name="Copeland A."/>
            <person name="Barry K.W."/>
            <person name="Cichocki N."/>
            <person name="Veneault-Fourrey C."/>
            <person name="LaButti K."/>
            <person name="Lindquist E.A."/>
            <person name="Lipzen A."/>
            <person name="Lundell T."/>
            <person name="Morin E."/>
            <person name="Murat C."/>
            <person name="Riley R."/>
            <person name="Ohm R."/>
            <person name="Sun H."/>
            <person name="Tunlid A."/>
            <person name="Henrissat B."/>
            <person name="Grigoriev I.V."/>
            <person name="Hibbett D.S."/>
            <person name="Martin F."/>
        </authorList>
    </citation>
    <scope>NUCLEOTIDE SEQUENCE [LARGE SCALE GENOMIC DNA]</scope>
    <source>
        <strain evidence="3">Foug A</strain>
    </source>
</reference>
<evidence type="ECO:0000256" key="1">
    <source>
        <dbReference type="SAM" id="MobiDB-lite"/>
    </source>
</evidence>
<reference evidence="2 3" key="1">
    <citation type="submission" date="2014-04" db="EMBL/GenBank/DDBJ databases">
        <authorList>
            <consortium name="DOE Joint Genome Institute"/>
            <person name="Kuo A."/>
            <person name="Kohler A."/>
            <person name="Nagy L.G."/>
            <person name="Floudas D."/>
            <person name="Copeland A."/>
            <person name="Barry K.W."/>
            <person name="Cichocki N."/>
            <person name="Veneault-Fourrey C."/>
            <person name="LaButti K."/>
            <person name="Lindquist E.A."/>
            <person name="Lipzen A."/>
            <person name="Lundell T."/>
            <person name="Morin E."/>
            <person name="Murat C."/>
            <person name="Sun H."/>
            <person name="Tunlid A."/>
            <person name="Henrissat B."/>
            <person name="Grigoriev I.V."/>
            <person name="Hibbett D.S."/>
            <person name="Martin F."/>
            <person name="Nordberg H.P."/>
            <person name="Cantor M.N."/>
            <person name="Hua S.X."/>
        </authorList>
    </citation>
    <scope>NUCLEOTIDE SEQUENCE [LARGE SCALE GENOMIC DNA]</scope>
    <source>
        <strain evidence="2 3">Foug A</strain>
    </source>
</reference>
<accession>A0A0C3E3F8</accession>
<evidence type="ECO:0000313" key="2">
    <source>
        <dbReference type="EMBL" id="KIM63009.1"/>
    </source>
</evidence>
<keyword evidence="3" id="KW-1185">Reference proteome</keyword>
<sequence length="55" mass="6115">MTPLMFAQSNRETQKQVSTSNTALYSGTMPIYDCNCIHQLKKERTINAPPSIPAS</sequence>
<feature type="region of interest" description="Disordered" evidence="1">
    <location>
        <begin position="1"/>
        <end position="20"/>
    </location>
</feature>
<dbReference type="Proteomes" id="UP000053989">
    <property type="component" value="Unassembled WGS sequence"/>
</dbReference>
<name>A0A0C3E3F8_9AGAM</name>